<dbReference type="RefSeq" id="WP_090088496.1">
    <property type="nucleotide sequence ID" value="NZ_FOMG01000002.1"/>
</dbReference>
<sequence>MNKGINKFLKDMVKCDLISGVIISLLIWLISSFTYAEIYLIGISISLINFIVSGYVTINSLEYNKRNKYIPIISFIRIILIIAISMFFINDITIMSYYMFGFISHYILLIANCIKNRKGSV</sequence>
<feature type="transmembrane region" description="Helical" evidence="1">
    <location>
        <begin position="12"/>
        <end position="30"/>
    </location>
</feature>
<keyword evidence="1" id="KW-1133">Transmembrane helix</keyword>
<evidence type="ECO:0000313" key="2">
    <source>
        <dbReference type="EMBL" id="SFC33071.1"/>
    </source>
</evidence>
<keyword evidence="1" id="KW-0472">Membrane</keyword>
<keyword evidence="1" id="KW-0812">Transmembrane</keyword>
<accession>A0A1I1IAQ0</accession>
<dbReference type="Proteomes" id="UP000199263">
    <property type="component" value="Unassembled WGS sequence"/>
</dbReference>
<proteinExistence type="predicted"/>
<name>A0A1I1IAQ0_9CLOT</name>
<protein>
    <recommendedName>
        <fullName evidence="4">ATP synthase I chain</fullName>
    </recommendedName>
</protein>
<evidence type="ECO:0000313" key="3">
    <source>
        <dbReference type="Proteomes" id="UP000199263"/>
    </source>
</evidence>
<evidence type="ECO:0000256" key="1">
    <source>
        <dbReference type="SAM" id="Phobius"/>
    </source>
</evidence>
<dbReference type="EMBL" id="FOMG01000002">
    <property type="protein sequence ID" value="SFC33071.1"/>
    <property type="molecule type" value="Genomic_DNA"/>
</dbReference>
<evidence type="ECO:0008006" key="4">
    <source>
        <dbReference type="Google" id="ProtNLM"/>
    </source>
</evidence>
<dbReference type="STRING" id="119641.SAMN05421842_102203"/>
<reference evidence="2 3" key="1">
    <citation type="submission" date="2016-10" db="EMBL/GenBank/DDBJ databases">
        <authorList>
            <person name="de Groot N.N."/>
        </authorList>
    </citation>
    <scope>NUCLEOTIDE SEQUENCE [LARGE SCALE GENOMIC DNA]</scope>
    <source>
        <strain evidence="2 3">DSM 12992</strain>
    </source>
</reference>
<organism evidence="2 3">
    <name type="scientific">Clostridium uliginosum</name>
    <dbReference type="NCBI Taxonomy" id="119641"/>
    <lineage>
        <taxon>Bacteria</taxon>
        <taxon>Bacillati</taxon>
        <taxon>Bacillota</taxon>
        <taxon>Clostridia</taxon>
        <taxon>Eubacteriales</taxon>
        <taxon>Clostridiaceae</taxon>
        <taxon>Clostridium</taxon>
    </lineage>
</organism>
<keyword evidence="3" id="KW-1185">Reference proteome</keyword>
<dbReference type="AlphaFoldDB" id="A0A1I1IAQ0"/>
<feature type="transmembrane region" description="Helical" evidence="1">
    <location>
        <begin position="69"/>
        <end position="89"/>
    </location>
</feature>
<gene>
    <name evidence="2" type="ORF">SAMN05421842_102203</name>
</gene>
<dbReference type="OrthoDB" id="1913032at2"/>
<feature type="transmembrane region" description="Helical" evidence="1">
    <location>
        <begin position="36"/>
        <end position="57"/>
    </location>
</feature>
<feature type="transmembrane region" description="Helical" evidence="1">
    <location>
        <begin position="95"/>
        <end position="114"/>
    </location>
</feature>